<name>A0A0J6Y3J8_COCIT</name>
<protein>
    <submittedName>
        <fullName evidence="1">Uncharacterized protein</fullName>
    </submittedName>
</protein>
<accession>A0A0J6Y3J8</accession>
<sequence length="100" mass="11578">MPDVLVRVRISFLYGWAKWRNVSRRKSTVQPDNIIRVRPGHSGTLDQRRIVAIKSMWPMQTALVESWSSTHPLIKRQIMGNVRQNSTMLSGIGSVTYYQH</sequence>
<proteinExistence type="predicted"/>
<organism evidence="1 2">
    <name type="scientific">Coccidioides immitis RMSCC 2394</name>
    <dbReference type="NCBI Taxonomy" id="404692"/>
    <lineage>
        <taxon>Eukaryota</taxon>
        <taxon>Fungi</taxon>
        <taxon>Dikarya</taxon>
        <taxon>Ascomycota</taxon>
        <taxon>Pezizomycotina</taxon>
        <taxon>Eurotiomycetes</taxon>
        <taxon>Eurotiomycetidae</taxon>
        <taxon>Onygenales</taxon>
        <taxon>Onygenaceae</taxon>
        <taxon>Coccidioides</taxon>
    </lineage>
</organism>
<evidence type="ECO:0000313" key="2">
    <source>
        <dbReference type="Proteomes" id="UP000054565"/>
    </source>
</evidence>
<evidence type="ECO:0000313" key="1">
    <source>
        <dbReference type="EMBL" id="KMP01559.1"/>
    </source>
</evidence>
<reference evidence="2" key="1">
    <citation type="journal article" date="2010" name="Genome Res.">
        <title>Population genomic sequencing of Coccidioides fungi reveals recent hybridization and transposon control.</title>
        <authorList>
            <person name="Neafsey D.E."/>
            <person name="Barker B.M."/>
            <person name="Sharpton T.J."/>
            <person name="Stajich J.E."/>
            <person name="Park D.J."/>
            <person name="Whiston E."/>
            <person name="Hung C.-Y."/>
            <person name="McMahan C."/>
            <person name="White J."/>
            <person name="Sykes S."/>
            <person name="Heiman D."/>
            <person name="Young S."/>
            <person name="Zeng Q."/>
            <person name="Abouelleil A."/>
            <person name="Aftuck L."/>
            <person name="Bessette D."/>
            <person name="Brown A."/>
            <person name="FitzGerald M."/>
            <person name="Lui A."/>
            <person name="Macdonald J.P."/>
            <person name="Priest M."/>
            <person name="Orbach M.J."/>
            <person name="Galgiani J.N."/>
            <person name="Kirkland T.N."/>
            <person name="Cole G.T."/>
            <person name="Birren B.W."/>
            <person name="Henn M.R."/>
            <person name="Taylor J.W."/>
            <person name="Rounsley S.D."/>
        </authorList>
    </citation>
    <scope>NUCLEOTIDE SEQUENCE [LARGE SCALE GENOMIC DNA]</scope>
    <source>
        <strain evidence="2">RMSCC 2394</strain>
    </source>
</reference>
<dbReference type="EMBL" id="DS028093">
    <property type="protein sequence ID" value="KMP01559.1"/>
    <property type="molecule type" value="Genomic_DNA"/>
</dbReference>
<gene>
    <name evidence="1" type="ORF">CIRG_01699</name>
</gene>
<dbReference type="Proteomes" id="UP000054565">
    <property type="component" value="Unassembled WGS sequence"/>
</dbReference>
<dbReference type="AlphaFoldDB" id="A0A0J6Y3J8"/>